<dbReference type="EMBL" id="CATOUU010000499">
    <property type="protein sequence ID" value="CAI9931944.1"/>
    <property type="molecule type" value="Genomic_DNA"/>
</dbReference>
<evidence type="ECO:0000313" key="4">
    <source>
        <dbReference type="EMBL" id="CAL6026710.1"/>
    </source>
</evidence>
<accession>A0AA86TWW7</accession>
<comment type="caution">
    <text evidence="1">The sequence shown here is derived from an EMBL/GenBank/DDBJ whole genome shotgun (WGS) entry which is preliminary data.</text>
</comment>
<reference evidence="3 5" key="2">
    <citation type="submission" date="2024-07" db="EMBL/GenBank/DDBJ databases">
        <authorList>
            <person name="Akdeniz Z."/>
        </authorList>
    </citation>
    <scope>NUCLEOTIDE SEQUENCE [LARGE SCALE GENOMIC DNA]</scope>
</reference>
<reference evidence="1" key="1">
    <citation type="submission" date="2023-06" db="EMBL/GenBank/DDBJ databases">
        <authorList>
            <person name="Kurt Z."/>
        </authorList>
    </citation>
    <scope>NUCLEOTIDE SEQUENCE</scope>
</reference>
<dbReference type="EMBL" id="CAXDID020000102">
    <property type="protein sequence ID" value="CAL6026710.1"/>
    <property type="molecule type" value="Genomic_DNA"/>
</dbReference>
<dbReference type="EMBL" id="CATOUU010000531">
    <property type="protein sequence ID" value="CAI9933302.1"/>
    <property type="molecule type" value="Genomic_DNA"/>
</dbReference>
<evidence type="ECO:0000313" key="3">
    <source>
        <dbReference type="EMBL" id="CAL5973673.1"/>
    </source>
</evidence>
<evidence type="ECO:0000313" key="2">
    <source>
        <dbReference type="EMBL" id="CAI9933302.1"/>
    </source>
</evidence>
<organism evidence="1">
    <name type="scientific">Hexamita inflata</name>
    <dbReference type="NCBI Taxonomy" id="28002"/>
    <lineage>
        <taxon>Eukaryota</taxon>
        <taxon>Metamonada</taxon>
        <taxon>Diplomonadida</taxon>
        <taxon>Hexamitidae</taxon>
        <taxon>Hexamitinae</taxon>
        <taxon>Hexamita</taxon>
    </lineage>
</organism>
<evidence type="ECO:0000313" key="1">
    <source>
        <dbReference type="EMBL" id="CAI9931944.1"/>
    </source>
</evidence>
<dbReference type="Proteomes" id="UP001642409">
    <property type="component" value="Unassembled WGS sequence"/>
</dbReference>
<evidence type="ECO:0000313" key="5">
    <source>
        <dbReference type="Proteomes" id="UP001642409"/>
    </source>
</evidence>
<dbReference type="EMBL" id="CAXDID020000004">
    <property type="protein sequence ID" value="CAL5973673.1"/>
    <property type="molecule type" value="Genomic_DNA"/>
</dbReference>
<proteinExistence type="predicted"/>
<gene>
    <name evidence="1" type="ORF">HINF_LOCUS19589</name>
    <name evidence="2" type="ORF">HINF_LOCUS20947</name>
    <name evidence="3" type="ORF">HINF_LOCUS2493</name>
    <name evidence="4" type="ORF">HINF_LOCUS30978</name>
</gene>
<name>A0AA86TWW7_9EUKA</name>
<protein>
    <submittedName>
        <fullName evidence="3">Hypothetical_protein</fullName>
    </submittedName>
</protein>
<dbReference type="AlphaFoldDB" id="A0AA86TWW7"/>
<keyword evidence="5" id="KW-1185">Reference proteome</keyword>
<sequence length="148" mass="17334">MSLDQQLLPAQQYIDKQKVYRVIKFHGEHDTNSQLLENVMKYNCLEGIELLFKDPEAQKHLNCTYRQMCRRAAYFAQRHVSDDLLIAQLVVKHQLIVSIKKDPQTGILLSMGVANPIFLKMFANELNVTQFSTQPSYFQYLIIQKYNH</sequence>